<comment type="caution">
    <text evidence="2">The sequence shown here is derived from an EMBL/GenBank/DDBJ whole genome shotgun (WGS) entry which is preliminary data.</text>
</comment>
<gene>
    <name evidence="2" type="ORF">SOASR032_20660</name>
</gene>
<evidence type="ECO:0000313" key="3">
    <source>
        <dbReference type="Proteomes" id="UP001059610"/>
    </source>
</evidence>
<keyword evidence="1" id="KW-1133">Transmembrane helix</keyword>
<feature type="transmembrane region" description="Helical" evidence="1">
    <location>
        <begin position="275"/>
        <end position="298"/>
    </location>
</feature>
<evidence type="ECO:0000256" key="1">
    <source>
        <dbReference type="SAM" id="Phobius"/>
    </source>
</evidence>
<name>A0ABQ5LIR2_9GAMM</name>
<keyword evidence="1" id="KW-0812">Transmembrane</keyword>
<feature type="transmembrane region" description="Helical" evidence="1">
    <location>
        <begin position="79"/>
        <end position="99"/>
    </location>
</feature>
<evidence type="ECO:0000313" key="2">
    <source>
        <dbReference type="EMBL" id="GKX63497.1"/>
    </source>
</evidence>
<keyword evidence="1" id="KW-0472">Membrane</keyword>
<keyword evidence="3" id="KW-1185">Reference proteome</keyword>
<feature type="transmembrane region" description="Helical" evidence="1">
    <location>
        <begin position="246"/>
        <end position="269"/>
    </location>
</feature>
<dbReference type="Proteomes" id="UP001059610">
    <property type="component" value="Unassembled WGS sequence"/>
</dbReference>
<organism evidence="2 3">
    <name type="scientific">Pragia fontium</name>
    <dbReference type="NCBI Taxonomy" id="82985"/>
    <lineage>
        <taxon>Bacteria</taxon>
        <taxon>Pseudomonadati</taxon>
        <taxon>Pseudomonadota</taxon>
        <taxon>Gammaproteobacteria</taxon>
        <taxon>Enterobacterales</taxon>
        <taxon>Budviciaceae</taxon>
        <taxon>Pragia</taxon>
    </lineage>
</organism>
<dbReference type="EMBL" id="BRLJ01000005">
    <property type="protein sequence ID" value="GKX63497.1"/>
    <property type="molecule type" value="Genomic_DNA"/>
</dbReference>
<protein>
    <submittedName>
        <fullName evidence="2">Uncharacterized protein</fullName>
    </submittedName>
</protein>
<proteinExistence type="predicted"/>
<reference evidence="2" key="1">
    <citation type="submission" date="2022-06" db="EMBL/GenBank/DDBJ databases">
        <title>Draft genome sequences of Pragia fontium str. JCM24417.</title>
        <authorList>
            <person name="Wakabayashi Y."/>
            <person name="Kojima K."/>
        </authorList>
    </citation>
    <scope>NUCLEOTIDE SEQUENCE</scope>
    <source>
        <strain evidence="2">JCM 24417</strain>
    </source>
</reference>
<feature type="transmembrane region" description="Helical" evidence="1">
    <location>
        <begin position="55"/>
        <end position="73"/>
    </location>
</feature>
<sequence>MEDQFLDLNVLDKLEKGDIIHIGAHSLDDGTYWLHWLLSEEKGSCEVVQRLKFTIFQKMTLILYFLSVFFHIIDHPSIITIIALFTLPITLICSLNIFIKCINFFSVKARIQRIHFSRAKKGDLSFMRDTRNEKRKRQYFSDITLHIIDGTAQDIEMRLTSKYQNLIINFNISGILITLREYAYSLTKTTIPIVHYTTHPTFIAENDRLKLLIDNNKVKAIVNRTDRATYLLCNPTWMSNQKVKKILLHCYSIMIPALLFGYPIFIMTISDLNSYIYFFTIIVILPTPYFIVFLYYFFSLFGDHSSTKQALSWLLKITDNKPPKEIWQ</sequence>
<accession>A0ABQ5LIR2</accession>